<evidence type="ECO:0000256" key="1">
    <source>
        <dbReference type="SAM" id="MobiDB-lite"/>
    </source>
</evidence>
<keyword evidence="2" id="KW-1133">Transmembrane helix</keyword>
<sequence length="126" mass="13180">MTAPQTRIRRLNRIALVLVLTPLALWITAMVVTLALGGLGCEIDEGAAHACRLGGLDLSDFAYSTGVFAAWGGLLMLPFSGGFALLWGVVRLILLLALPRGGTGPGPDDTRSAGTKETTDRDDATT</sequence>
<gene>
    <name evidence="3" type="ORF">PSM7751_01303</name>
</gene>
<keyword evidence="2" id="KW-0472">Membrane</keyword>
<name>A0A1X6YSV2_9RHOB</name>
<dbReference type="Proteomes" id="UP000193963">
    <property type="component" value="Unassembled WGS sequence"/>
</dbReference>
<keyword evidence="2" id="KW-0812">Transmembrane</keyword>
<reference evidence="3 4" key="1">
    <citation type="submission" date="2017-03" db="EMBL/GenBank/DDBJ databases">
        <authorList>
            <person name="Afonso C.L."/>
            <person name="Miller P.J."/>
            <person name="Scott M.A."/>
            <person name="Spackman E."/>
            <person name="Goraichik I."/>
            <person name="Dimitrov K.M."/>
            <person name="Suarez D.L."/>
            <person name="Swayne D.E."/>
        </authorList>
    </citation>
    <scope>NUCLEOTIDE SEQUENCE [LARGE SCALE GENOMIC DNA]</scope>
    <source>
        <strain evidence="3 4">CECT 7751</strain>
    </source>
</reference>
<protein>
    <submittedName>
        <fullName evidence="3">Uncharacterized protein</fullName>
    </submittedName>
</protein>
<dbReference type="AlphaFoldDB" id="A0A1X6YSV2"/>
<feature type="compositionally biased region" description="Basic and acidic residues" evidence="1">
    <location>
        <begin position="117"/>
        <end position="126"/>
    </location>
</feature>
<proteinExistence type="predicted"/>
<accession>A0A1X6YSV2</accession>
<feature type="transmembrane region" description="Helical" evidence="2">
    <location>
        <begin position="61"/>
        <end position="90"/>
    </location>
</feature>
<organism evidence="3 4">
    <name type="scientific">Pseudooceanicola marinus</name>
    <dbReference type="NCBI Taxonomy" id="396013"/>
    <lineage>
        <taxon>Bacteria</taxon>
        <taxon>Pseudomonadati</taxon>
        <taxon>Pseudomonadota</taxon>
        <taxon>Alphaproteobacteria</taxon>
        <taxon>Rhodobacterales</taxon>
        <taxon>Paracoccaceae</taxon>
        <taxon>Pseudooceanicola</taxon>
    </lineage>
</organism>
<dbReference type="RefSeq" id="WP_198431953.1">
    <property type="nucleotide sequence ID" value="NZ_FWFN01000002.1"/>
</dbReference>
<keyword evidence="4" id="KW-1185">Reference proteome</keyword>
<evidence type="ECO:0000313" key="4">
    <source>
        <dbReference type="Proteomes" id="UP000193963"/>
    </source>
</evidence>
<evidence type="ECO:0000313" key="3">
    <source>
        <dbReference type="EMBL" id="SLN30497.1"/>
    </source>
</evidence>
<feature type="region of interest" description="Disordered" evidence="1">
    <location>
        <begin position="99"/>
        <end position="126"/>
    </location>
</feature>
<dbReference type="EMBL" id="FWFN01000002">
    <property type="protein sequence ID" value="SLN30497.1"/>
    <property type="molecule type" value="Genomic_DNA"/>
</dbReference>
<evidence type="ECO:0000256" key="2">
    <source>
        <dbReference type="SAM" id="Phobius"/>
    </source>
</evidence>